<organism evidence="2">
    <name type="scientific">Callista chinensis</name>
    <dbReference type="NCBI Taxonomy" id="990943"/>
    <lineage>
        <taxon>Eukaryota</taxon>
        <taxon>Metazoa</taxon>
        <taxon>Spiralia</taxon>
        <taxon>Lophotrochozoa</taxon>
        <taxon>Mollusca</taxon>
        <taxon>Bivalvia</taxon>
        <taxon>Autobranchia</taxon>
        <taxon>Heteroconchia</taxon>
        <taxon>Euheterodonta</taxon>
        <taxon>Imparidentia</taxon>
        <taxon>Neoheterodontei</taxon>
        <taxon>Venerida</taxon>
        <taxon>Veneroidea</taxon>
        <taxon>Veneridae</taxon>
        <taxon>Callista</taxon>
    </lineage>
</organism>
<dbReference type="RefSeq" id="YP_010121808.1">
    <property type="nucleotide sequence ID" value="NC_056193.1"/>
</dbReference>
<feature type="transmembrane region" description="Helical" evidence="1">
    <location>
        <begin position="31"/>
        <end position="64"/>
    </location>
</feature>
<evidence type="ECO:0000313" key="3">
    <source>
        <dbReference type="EMBL" id="QWM94247.1"/>
    </source>
</evidence>
<keyword evidence="1" id="KW-0812">Transmembrane</keyword>
<accession>A0A889QIC9</accession>
<keyword evidence="2" id="KW-0496">Mitochondrion</keyword>
<reference evidence="3" key="2">
    <citation type="journal article" date="2021" name="Mitochondrial DNA Part B Resour">
        <title>The complete mitogenome of Callista chinensis (Bivalvia: Veneridae).</title>
        <authorList>
            <person name="Li B."/>
            <person name="Luo S."/>
        </authorList>
    </citation>
    <scope>NUCLEOTIDE SEQUENCE</scope>
</reference>
<dbReference type="CTD" id="4541"/>
<protein>
    <submittedName>
        <fullName evidence="2">NADH dehydrogenase subunit 6</fullName>
    </submittedName>
</protein>
<gene>
    <name evidence="2" type="primary">ND6</name>
    <name evidence="3" type="synonym">nad6</name>
</gene>
<keyword evidence="1" id="KW-1133">Transmembrane helix</keyword>
<sequence>MVEMFVFFLLGIFFQFSVIYSHPLVLGMSLLLISVVMGIIILFYGPLFSFCIFMVTIAGVLVVFSYTISLVPFKGPNYDLEEENISGKPVNLSSLEWGEKVSNENWTFYPSSWMKWSSSKNGIITCFLSLALMCSGFMYSWLGGEELSSMVLNYSEVGYFTDDYSFVLVWAGVLLFFAMVFGMGVANRYEGALIQ</sequence>
<name>A0A889QIC9_9BIVA</name>
<dbReference type="GeneID" id="65324617"/>
<dbReference type="EMBL" id="MW118678">
    <property type="protein sequence ID" value="QWM94247.1"/>
    <property type="molecule type" value="Genomic_DNA"/>
</dbReference>
<geneLocation type="mitochondrion" evidence="2"/>
<dbReference type="AlphaFoldDB" id="A0A889QIC9"/>
<proteinExistence type="predicted"/>
<evidence type="ECO:0000256" key="1">
    <source>
        <dbReference type="SAM" id="Phobius"/>
    </source>
</evidence>
<dbReference type="EMBL" id="MT742541">
    <property type="protein sequence ID" value="QRE83915.1"/>
    <property type="molecule type" value="Genomic_DNA"/>
</dbReference>
<keyword evidence="1" id="KW-0472">Membrane</keyword>
<feature type="transmembrane region" description="Helical" evidence="1">
    <location>
        <begin position="164"/>
        <end position="186"/>
    </location>
</feature>
<reference evidence="2" key="1">
    <citation type="submission" date="2020-07" db="EMBL/GenBank/DDBJ databases">
        <title>The complete mitogenome of Callista chinensis (Bivalvia:Veneridae).</title>
        <authorList>
            <person name="Li B."/>
            <person name="Luo S."/>
        </authorList>
    </citation>
    <scope>NUCLEOTIDE SEQUENCE</scope>
</reference>
<evidence type="ECO:0000313" key="2">
    <source>
        <dbReference type="EMBL" id="QRE83915.1"/>
    </source>
</evidence>
<feature type="transmembrane region" description="Helical" evidence="1">
    <location>
        <begin position="122"/>
        <end position="144"/>
    </location>
</feature>